<protein>
    <submittedName>
        <fullName evidence="2">Uncharacterized protein</fullName>
    </submittedName>
</protein>
<keyword evidence="1" id="KW-0812">Transmembrane</keyword>
<feature type="transmembrane region" description="Helical" evidence="1">
    <location>
        <begin position="133"/>
        <end position="154"/>
    </location>
</feature>
<evidence type="ECO:0000313" key="3">
    <source>
        <dbReference type="Proteomes" id="UP000288028"/>
    </source>
</evidence>
<keyword evidence="1" id="KW-1133">Transmembrane helix</keyword>
<feature type="transmembrane region" description="Helical" evidence="1">
    <location>
        <begin position="33"/>
        <end position="53"/>
    </location>
</feature>
<feature type="transmembrane region" description="Helical" evidence="1">
    <location>
        <begin position="60"/>
        <end position="76"/>
    </location>
</feature>
<comment type="caution">
    <text evidence="2">The sequence shown here is derived from an EMBL/GenBank/DDBJ whole genome shotgun (WGS) entry which is preliminary data.</text>
</comment>
<dbReference type="Proteomes" id="UP000288028">
    <property type="component" value="Unassembled WGS sequence"/>
</dbReference>
<dbReference type="AlphaFoldDB" id="A0A430B6E8"/>
<accession>A0A430B6E8</accession>
<evidence type="ECO:0000313" key="2">
    <source>
        <dbReference type="EMBL" id="RSU15879.1"/>
    </source>
</evidence>
<evidence type="ECO:0000256" key="1">
    <source>
        <dbReference type="SAM" id="Phobius"/>
    </source>
</evidence>
<name>A0A430B6E8_9ENTE</name>
<feature type="transmembrane region" description="Helical" evidence="1">
    <location>
        <begin position="160"/>
        <end position="184"/>
    </location>
</feature>
<feature type="transmembrane region" description="Helical" evidence="1">
    <location>
        <begin position="82"/>
        <end position="103"/>
    </location>
</feature>
<sequence>MIQMKKEKLDFLALVILVAATIVYLMLTSQDFNLKNSFLGLLPFITISALTVYPIRSTKLLFTLFLLIFFFLFYDSESIIDWTSYLLTFIFSFSFALVCTYLGKHTLKKQPRTSLKGTFIGWLRNKKPDISNLVLFLLNFLLIFISINIFNYLIFSGLNLFILFVSLIIGIYSSFSEIYFFIILPSKKRE</sequence>
<organism evidence="2 3">
    <name type="scientific">Vagococcus carniphilus</name>
    <dbReference type="NCBI Taxonomy" id="218144"/>
    <lineage>
        <taxon>Bacteria</taxon>
        <taxon>Bacillati</taxon>
        <taxon>Bacillota</taxon>
        <taxon>Bacilli</taxon>
        <taxon>Lactobacillales</taxon>
        <taxon>Enterococcaceae</taxon>
        <taxon>Vagococcus</taxon>
    </lineage>
</organism>
<gene>
    <name evidence="2" type="ORF">CBF28_05445</name>
</gene>
<feature type="transmembrane region" description="Helical" evidence="1">
    <location>
        <begin position="9"/>
        <end position="27"/>
    </location>
</feature>
<keyword evidence="3" id="KW-1185">Reference proteome</keyword>
<reference evidence="2 3" key="1">
    <citation type="submission" date="2017-05" db="EMBL/GenBank/DDBJ databases">
        <title>Vagococcus spp. assemblies.</title>
        <authorList>
            <person name="Gulvik C.A."/>
        </authorList>
    </citation>
    <scope>NUCLEOTIDE SEQUENCE [LARGE SCALE GENOMIC DNA]</scope>
    <source>
        <strain evidence="2 3">SS1714</strain>
    </source>
</reference>
<proteinExistence type="predicted"/>
<dbReference type="EMBL" id="NGKB01000004">
    <property type="protein sequence ID" value="RSU15879.1"/>
    <property type="molecule type" value="Genomic_DNA"/>
</dbReference>
<keyword evidence="1" id="KW-0472">Membrane</keyword>